<evidence type="ECO:0000313" key="4">
    <source>
        <dbReference type="Proteomes" id="UP000276437"/>
    </source>
</evidence>
<dbReference type="GO" id="GO:0008460">
    <property type="term" value="F:dTDP-glucose 4,6-dehydratase activity"/>
    <property type="evidence" value="ECO:0007669"/>
    <property type="project" value="UniProtKB-EC"/>
</dbReference>
<reference evidence="3 4" key="1">
    <citation type="journal article" date="2018" name="Int. J. Syst. Evol. Microbiol.">
        <title>Methylomusa anaerophila gen. nov., sp. nov., an anaerobic methanol-utilizing bacterium isolated from a microbial fuel cell.</title>
        <authorList>
            <person name="Amano N."/>
            <person name="Yamamuro A."/>
            <person name="Miyahara M."/>
            <person name="Kouzuma A."/>
            <person name="Abe T."/>
            <person name="Watanabe K."/>
        </authorList>
    </citation>
    <scope>NUCLEOTIDE SEQUENCE [LARGE SCALE GENOMIC DNA]</scope>
    <source>
        <strain evidence="3 4">MMFC1</strain>
    </source>
</reference>
<dbReference type="EC" id="4.2.1.46" evidence="3"/>
<dbReference type="Gene3D" id="3.40.50.720">
    <property type="entry name" value="NAD(P)-binding Rossmann-like Domain"/>
    <property type="match status" value="1"/>
</dbReference>
<accession>A0A348AGB7</accession>
<evidence type="ECO:0000256" key="1">
    <source>
        <dbReference type="ARBA" id="ARBA00023027"/>
    </source>
</evidence>
<dbReference type="RefSeq" id="WP_126306604.1">
    <property type="nucleotide sequence ID" value="NZ_AP018449.1"/>
</dbReference>
<dbReference type="Pfam" id="PF16363">
    <property type="entry name" value="GDP_Man_Dehyd"/>
    <property type="match status" value="1"/>
</dbReference>
<evidence type="ECO:0000259" key="2">
    <source>
        <dbReference type="Pfam" id="PF16363"/>
    </source>
</evidence>
<protein>
    <submittedName>
        <fullName evidence="3">dTDP-glucose 4,6-dehydratase</fullName>
        <ecNumber evidence="3">4.2.1.46</ecNumber>
    </submittedName>
</protein>
<dbReference type="SUPFAM" id="SSF51735">
    <property type="entry name" value="NAD(P)-binding Rossmann-fold domains"/>
    <property type="match status" value="1"/>
</dbReference>
<dbReference type="EMBL" id="AP018449">
    <property type="protein sequence ID" value="BBB90115.1"/>
    <property type="molecule type" value="Genomic_DNA"/>
</dbReference>
<keyword evidence="4" id="KW-1185">Reference proteome</keyword>
<dbReference type="PRINTS" id="PR01713">
    <property type="entry name" value="NUCEPIMERASE"/>
</dbReference>
<name>A0A348AGB7_9FIRM</name>
<dbReference type="PANTHER" id="PTHR43574">
    <property type="entry name" value="EPIMERASE-RELATED"/>
    <property type="match status" value="1"/>
</dbReference>
<sequence>MSTIVVTGGAGFIGSHLCEALLEKGNTVINIDSFNDFYDPGIKRNNAAETRSFVTENNMASNLYQAAEGDIRDVVFLKKVFADNRVDTIVHLAAYAGVRPSIQNPVLYTDVNINGTVNLLEISKMHDIKSFVFASSSSVYGNNTKVPFAEDDVVDFPISPYAATKKAGELLCHTYHSLYGINMACLRFFTVYGPRQRPDLAINKFTKLISKGQPIPFYGDGSTERDYTYIDDIIDGVTKAIDWTKDGQGKYEVFNLGESNTITLSRMVRAIENALGKKAEINRMPMQPGDVNRTFADITKAKEILRYNPRTDFEEGIHKFVKWFQARDN</sequence>
<dbReference type="AlphaFoldDB" id="A0A348AGB7"/>
<feature type="domain" description="NAD(P)-binding" evidence="2">
    <location>
        <begin position="6"/>
        <end position="319"/>
    </location>
</feature>
<keyword evidence="1" id="KW-0520">NAD</keyword>
<dbReference type="OrthoDB" id="9766450at2"/>
<evidence type="ECO:0000313" key="3">
    <source>
        <dbReference type="EMBL" id="BBB90115.1"/>
    </source>
</evidence>
<proteinExistence type="predicted"/>
<dbReference type="Proteomes" id="UP000276437">
    <property type="component" value="Chromosome"/>
</dbReference>
<organism evidence="3 4">
    <name type="scientific">Methylomusa anaerophila</name>
    <dbReference type="NCBI Taxonomy" id="1930071"/>
    <lineage>
        <taxon>Bacteria</taxon>
        <taxon>Bacillati</taxon>
        <taxon>Bacillota</taxon>
        <taxon>Negativicutes</taxon>
        <taxon>Selenomonadales</taxon>
        <taxon>Sporomusaceae</taxon>
        <taxon>Methylomusa</taxon>
    </lineage>
</organism>
<dbReference type="InterPro" id="IPR016040">
    <property type="entry name" value="NAD(P)-bd_dom"/>
</dbReference>
<dbReference type="KEGG" id="mana:MAMMFC1_00763"/>
<dbReference type="Gene3D" id="3.90.25.10">
    <property type="entry name" value="UDP-galactose 4-epimerase, domain 1"/>
    <property type="match status" value="1"/>
</dbReference>
<gene>
    <name evidence="3" type="primary">strE_1</name>
    <name evidence="3" type="ORF">MAMMFC1_00763</name>
</gene>
<keyword evidence="3" id="KW-0456">Lyase</keyword>
<dbReference type="InterPro" id="IPR036291">
    <property type="entry name" value="NAD(P)-bd_dom_sf"/>
</dbReference>